<comment type="caution">
    <text evidence="2">The sequence shown here is derived from an EMBL/GenBank/DDBJ whole genome shotgun (WGS) entry which is preliminary data.</text>
</comment>
<reference evidence="2" key="1">
    <citation type="submission" date="2023-06" db="EMBL/GenBank/DDBJ databases">
        <authorList>
            <consortium name="Lawrence Berkeley National Laboratory"/>
            <person name="Ahrendt S."/>
            <person name="Sahu N."/>
            <person name="Indic B."/>
            <person name="Wong-Bajracharya J."/>
            <person name="Merenyi Z."/>
            <person name="Ke H.-M."/>
            <person name="Monk M."/>
            <person name="Kocsube S."/>
            <person name="Drula E."/>
            <person name="Lipzen A."/>
            <person name="Balint B."/>
            <person name="Henrissat B."/>
            <person name="Andreopoulos B."/>
            <person name="Martin F.M."/>
            <person name="Harder C.B."/>
            <person name="Rigling D."/>
            <person name="Ford K.L."/>
            <person name="Foster G.D."/>
            <person name="Pangilinan J."/>
            <person name="Papanicolaou A."/>
            <person name="Barry K."/>
            <person name="LaButti K."/>
            <person name="Viragh M."/>
            <person name="Koriabine M."/>
            <person name="Yan M."/>
            <person name="Riley R."/>
            <person name="Champramary S."/>
            <person name="Plett K.L."/>
            <person name="Tsai I.J."/>
            <person name="Slot J."/>
            <person name="Sipos G."/>
            <person name="Plett J."/>
            <person name="Nagy L.G."/>
            <person name="Grigoriev I.V."/>
        </authorList>
    </citation>
    <scope>NUCLEOTIDE SEQUENCE</scope>
    <source>
        <strain evidence="2">CCBAS 213</strain>
    </source>
</reference>
<evidence type="ECO:0000313" key="2">
    <source>
        <dbReference type="EMBL" id="KAK0467250.1"/>
    </source>
</evidence>
<dbReference type="AlphaFoldDB" id="A0AA39U567"/>
<dbReference type="InterPro" id="IPR055100">
    <property type="entry name" value="GNAT_LYC1-like"/>
</dbReference>
<gene>
    <name evidence="2" type="ORF">EV420DRAFT_1300541</name>
</gene>
<evidence type="ECO:0000313" key="3">
    <source>
        <dbReference type="Proteomes" id="UP001175211"/>
    </source>
</evidence>
<dbReference type="EMBL" id="JAUEPS010000003">
    <property type="protein sequence ID" value="KAK0467250.1"/>
    <property type="molecule type" value="Genomic_DNA"/>
</dbReference>
<evidence type="ECO:0000259" key="1">
    <source>
        <dbReference type="Pfam" id="PF22998"/>
    </source>
</evidence>
<proteinExistence type="predicted"/>
<accession>A0AA39U567</accession>
<name>A0AA39U567_ARMTA</name>
<protein>
    <recommendedName>
        <fullName evidence="1">LYC1 C-terminal domain-containing protein</fullName>
    </recommendedName>
</protein>
<dbReference type="PANTHER" id="PTHR34815:SF2">
    <property type="entry name" value="N-ACETYLTRANSFERASE DOMAIN-CONTAINING PROTEIN"/>
    <property type="match status" value="1"/>
</dbReference>
<dbReference type="RefSeq" id="XP_060337842.1">
    <property type="nucleotide sequence ID" value="XM_060468385.1"/>
</dbReference>
<dbReference type="GeneID" id="85351933"/>
<feature type="domain" description="LYC1 C-terminal" evidence="1">
    <location>
        <begin position="198"/>
        <end position="388"/>
    </location>
</feature>
<dbReference type="Proteomes" id="UP001175211">
    <property type="component" value="Unassembled WGS sequence"/>
</dbReference>
<organism evidence="2 3">
    <name type="scientific">Armillaria tabescens</name>
    <name type="common">Ringless honey mushroom</name>
    <name type="synonym">Agaricus tabescens</name>
    <dbReference type="NCBI Taxonomy" id="1929756"/>
    <lineage>
        <taxon>Eukaryota</taxon>
        <taxon>Fungi</taxon>
        <taxon>Dikarya</taxon>
        <taxon>Basidiomycota</taxon>
        <taxon>Agaricomycotina</taxon>
        <taxon>Agaricomycetes</taxon>
        <taxon>Agaricomycetidae</taxon>
        <taxon>Agaricales</taxon>
        <taxon>Marasmiineae</taxon>
        <taxon>Physalacriaceae</taxon>
        <taxon>Desarmillaria</taxon>
    </lineage>
</organism>
<keyword evidence="3" id="KW-1185">Reference proteome</keyword>
<dbReference type="Pfam" id="PF22998">
    <property type="entry name" value="GNAT_LYC1-like"/>
    <property type="match status" value="1"/>
</dbReference>
<dbReference type="PANTHER" id="PTHR34815">
    <property type="entry name" value="LYSINE ACETYLTRANSFERASE"/>
    <property type="match status" value="1"/>
</dbReference>
<sequence>MSLLSLSLFPATQAQTIESRRRSFKEWGRSMTEEEYLRRDAEMDSDEHASNRRLTTWVLCSREDPESLGFKCSCETFRRRGLVLRRNSVQLDNDALGEVVCYAIASVFTPERFRRQGYAKHMMRLLHWVLASPSSLPSTFPAAWGLPPEKPSWLAHGHFSALWSDVGHFYQSCGPTTDTQGWIVRDAISTIWNVEAGDTDVDTSRRWQWLSASDVETLHSIDDQRIKADMAAMSLASSVGETFFTFLPGQGVEKFQKSRLEHVWGKFKPSVEHWGVVCGPIEPGKTMTTSDEHTAMATWTFEMKPPTLLVTRLRAGKENFLDLVSALKFVARMHGMERIEIWNLPEVHKSIAQEHGAVHIEREEHLPAFKWNGAEASNNVVWLNNEKCVPSFYKKKHFEANVVKVLLVLSIIGNSW</sequence>
<dbReference type="InterPro" id="IPR053013">
    <property type="entry name" value="LAT"/>
</dbReference>